<keyword evidence="1" id="KW-0472">Membrane</keyword>
<dbReference type="HOGENOM" id="CLU_158611_0_0_9"/>
<name>Q97D04_CLOAB</name>
<evidence type="ECO:0000313" key="2">
    <source>
        <dbReference type="EMBL" id="AAK81606.1"/>
    </source>
</evidence>
<keyword evidence="1" id="KW-1133">Transmembrane helix</keyword>
<dbReference type="InterPro" id="IPR027890">
    <property type="entry name" value="DUF4491"/>
</dbReference>
<dbReference type="Pfam" id="PF14898">
    <property type="entry name" value="DUF4491"/>
    <property type="match status" value="1"/>
</dbReference>
<dbReference type="Proteomes" id="UP000000814">
    <property type="component" value="Chromosome"/>
</dbReference>
<dbReference type="RefSeq" id="WP_010966946.1">
    <property type="nucleotide sequence ID" value="NC_003030.1"/>
</dbReference>
<evidence type="ECO:0000256" key="1">
    <source>
        <dbReference type="SAM" id="Phobius"/>
    </source>
</evidence>
<dbReference type="GeneID" id="45000183"/>
<dbReference type="STRING" id="272562.CA_C3685"/>
<dbReference type="EMBL" id="AE001437">
    <property type="protein sequence ID" value="AAK81606.1"/>
    <property type="molecule type" value="Genomic_DNA"/>
</dbReference>
<gene>
    <name evidence="2" type="ordered locus">CA_C3685</name>
</gene>
<feature type="transmembrane region" description="Helical" evidence="1">
    <location>
        <begin position="6"/>
        <end position="26"/>
    </location>
</feature>
<dbReference type="OrthoDB" id="9814848at2"/>
<accession>Q97D04</accession>
<proteinExistence type="predicted"/>
<dbReference type="AlphaFoldDB" id="Q97D04"/>
<dbReference type="KEGG" id="cac:CA_C3685"/>
<keyword evidence="3" id="KW-1185">Reference proteome</keyword>
<dbReference type="eggNOG" id="ENOG50330D0">
    <property type="taxonomic scope" value="Bacteria"/>
</dbReference>
<dbReference type="PATRIC" id="fig|272562.8.peg.3874"/>
<evidence type="ECO:0000313" key="3">
    <source>
        <dbReference type="Proteomes" id="UP000000814"/>
    </source>
</evidence>
<organism evidence="2 3">
    <name type="scientific">Clostridium acetobutylicum (strain ATCC 824 / DSM 792 / JCM 1419 / IAM 19013 / LMG 5710 / NBRC 13948 / NRRL B-527 / VKM B-1787 / 2291 / W)</name>
    <dbReference type="NCBI Taxonomy" id="272562"/>
    <lineage>
        <taxon>Bacteria</taxon>
        <taxon>Bacillati</taxon>
        <taxon>Bacillota</taxon>
        <taxon>Clostridia</taxon>
        <taxon>Eubacteriales</taxon>
        <taxon>Clostridiaceae</taxon>
        <taxon>Clostridium</taxon>
    </lineage>
</organism>
<dbReference type="PIR" id="C97352">
    <property type="entry name" value="C97352"/>
</dbReference>
<protein>
    <submittedName>
        <fullName evidence="2">Predicted membrane protein</fullName>
    </submittedName>
</protein>
<keyword evidence="1" id="KW-0812">Transmembrane</keyword>
<sequence length="94" mass="10884">MNFEGIIIAAISFFIIGIFHPIVIKLEYYLTKNIWPLFLILGIIFIIISLFQKQTVAAAIMGIIGATCIWSIKEIFEQEKRVQKGWFPKNPRKK</sequence>
<feature type="transmembrane region" description="Helical" evidence="1">
    <location>
        <begin position="33"/>
        <end position="51"/>
    </location>
</feature>
<reference evidence="2 3" key="1">
    <citation type="journal article" date="2001" name="J. Bacteriol.">
        <title>Genome sequence and comparative analysis of the solvent-producing bacterium Clostridium acetobutylicum.</title>
        <authorList>
            <person name="Nolling J."/>
            <person name="Breton G."/>
            <person name="Omelchenko M.V."/>
            <person name="Makarova K.S."/>
            <person name="Zeng Q."/>
            <person name="Gibson R."/>
            <person name="Lee H.M."/>
            <person name="Dubois J."/>
            <person name="Qiu D."/>
            <person name="Hitti J."/>
            <person name="Wolf Y.I."/>
            <person name="Tatusov R.L."/>
            <person name="Sabathe F."/>
            <person name="Doucette-Stamm L."/>
            <person name="Soucaille P."/>
            <person name="Daly M.J."/>
            <person name="Bennett G.N."/>
            <person name="Koonin E.V."/>
            <person name="Smith D.R."/>
        </authorList>
    </citation>
    <scope>NUCLEOTIDE SEQUENCE [LARGE SCALE GENOMIC DNA]</scope>
    <source>
        <strain evidence="3">ATCC 824 / DSM 792 / JCM 1419 / LMG 5710 / VKM B-1787</strain>
    </source>
</reference>